<proteinExistence type="predicted"/>
<evidence type="ECO:0000256" key="1">
    <source>
        <dbReference type="SAM" id="MobiDB-lite"/>
    </source>
</evidence>
<dbReference type="Gene3D" id="3.40.395.10">
    <property type="entry name" value="Adenoviral Proteinase, Chain A"/>
    <property type="match status" value="1"/>
</dbReference>
<feature type="compositionally biased region" description="Basic and acidic residues" evidence="1">
    <location>
        <begin position="181"/>
        <end position="201"/>
    </location>
</feature>
<dbReference type="Proteomes" id="UP001059041">
    <property type="component" value="Unassembled WGS sequence"/>
</dbReference>
<name>A0A9W7T407_TRIRA</name>
<gene>
    <name evidence="2" type="ORF">IRJ41_005314</name>
</gene>
<evidence type="ECO:0000313" key="3">
    <source>
        <dbReference type="Proteomes" id="UP001059041"/>
    </source>
</evidence>
<feature type="region of interest" description="Disordered" evidence="1">
    <location>
        <begin position="30"/>
        <end position="233"/>
    </location>
</feature>
<dbReference type="EMBL" id="JAFHDT010000491">
    <property type="protein sequence ID" value="KAI7789354.1"/>
    <property type="molecule type" value="Genomic_DNA"/>
</dbReference>
<feature type="compositionally biased region" description="Basic and acidic residues" evidence="1">
    <location>
        <begin position="99"/>
        <end position="130"/>
    </location>
</feature>
<organism evidence="2 3">
    <name type="scientific">Triplophysa rosa</name>
    <name type="common">Cave loach</name>
    <dbReference type="NCBI Taxonomy" id="992332"/>
    <lineage>
        <taxon>Eukaryota</taxon>
        <taxon>Metazoa</taxon>
        <taxon>Chordata</taxon>
        <taxon>Craniata</taxon>
        <taxon>Vertebrata</taxon>
        <taxon>Euteleostomi</taxon>
        <taxon>Actinopterygii</taxon>
        <taxon>Neopterygii</taxon>
        <taxon>Teleostei</taxon>
        <taxon>Ostariophysi</taxon>
        <taxon>Cypriniformes</taxon>
        <taxon>Nemacheilidae</taxon>
        <taxon>Triplophysa</taxon>
    </lineage>
</organism>
<comment type="caution">
    <text evidence="2">The sequence shown here is derived from an EMBL/GenBank/DDBJ whole genome shotgun (WGS) entry which is preliminary data.</text>
</comment>
<feature type="compositionally biased region" description="Basic and acidic residues" evidence="1">
    <location>
        <begin position="140"/>
        <end position="171"/>
    </location>
</feature>
<keyword evidence="3" id="KW-1185">Reference proteome</keyword>
<accession>A0A9W7T407</accession>
<dbReference type="AlphaFoldDB" id="A0A9W7T407"/>
<feature type="compositionally biased region" description="Basic and acidic residues" evidence="1">
    <location>
        <begin position="37"/>
        <end position="89"/>
    </location>
</feature>
<evidence type="ECO:0000313" key="2">
    <source>
        <dbReference type="EMBL" id="KAI7789354.1"/>
    </source>
</evidence>
<feature type="region of interest" description="Disordered" evidence="1">
    <location>
        <begin position="385"/>
        <end position="442"/>
    </location>
</feature>
<sequence>MKIFLVEKRATMQMKRRMIMLVQTTVNKVVQRKKKKDFSCEREDEAGDRNKTIDEDVSSEHSKVSGTEERRDEDFSCEREDEAGDRNNTSDEDEDEDVSSEHSKVSGTEERRDEDFSCEREDEAGDRNNTSDEDEDEDVSSEHSKVSGTEERRDEDFSCEREDEAGDRNNTSDEDEDEDVSSEHSKVSGTEERRDEDFSCEREDEAGDRNSNNGIASVNDDDSETEKWRKTKPGPKRFVVAIKTKTWKKIKPRAGSSQLQPPWTDVLYEAFSKAVTQGFSKQTGDYAVKEYATYCFGLLLNSTNLQQALNIFQDMSMLFMSANNSNEVVAAKRTLDEKILKSKPITVDEPLTTYVEDMESSSNIKTICGKSPFTHLFKSVLEKTSGSPKQETIDQQEEQWAKRSLPERAAKHRSKYFNPPEVVPQPKKKKTKQTSEDHAKETSAQIQTLWSKKACEIVVAVTQSKDKKRSFILHHSELKSLQPHEWLKGETIQCYFQVLVNNCDQGQRIYILDHYTAGVIIHGARDQIRRNSLSKMAKEVVGAFPNIPCNMTVDASKQHMEHLRLTIAEELLKASGNLILV</sequence>
<feature type="compositionally biased region" description="Basic and acidic residues" evidence="1">
    <location>
        <begin position="399"/>
        <end position="409"/>
    </location>
</feature>
<protein>
    <submittedName>
        <fullName evidence="2">Uncharacterized protein</fullName>
    </submittedName>
</protein>
<reference evidence="2" key="1">
    <citation type="submission" date="2021-02" db="EMBL/GenBank/DDBJ databases">
        <title>Comparative genomics reveals that relaxation of natural selection precedes convergent phenotypic evolution of cavefish.</title>
        <authorList>
            <person name="Peng Z."/>
        </authorList>
    </citation>
    <scope>NUCLEOTIDE SEQUENCE</scope>
    <source>
        <tissue evidence="2">Muscle</tissue>
    </source>
</reference>